<evidence type="ECO:0000256" key="9">
    <source>
        <dbReference type="ARBA" id="ARBA00046672"/>
    </source>
</evidence>
<dbReference type="PANTHER" id="PTHR11482:SF6">
    <property type="entry name" value="ORNITHINE DECARBOXYLASE 1-RELATED"/>
    <property type="match status" value="1"/>
</dbReference>
<keyword evidence="5" id="KW-0456">Lyase</keyword>
<comment type="function">
    <text evidence="8">Catalyzes the first and rate-limiting step of polyamine biosynthesis that converts ornithine into putrescine, which is the precursor for the polyamines, spermidine and spermine. Polyamines are essential for cell proliferation and are implicated in cellular processes, ranging from DNA replication to apoptosis.</text>
</comment>
<dbReference type="InterPro" id="IPR000183">
    <property type="entry name" value="Orn/DAP/Arg_de-COase"/>
</dbReference>
<evidence type="ECO:0000256" key="2">
    <source>
        <dbReference type="ARBA" id="ARBA00008872"/>
    </source>
</evidence>
<accession>A0AAV6VT83</accession>
<dbReference type="GO" id="GO:0005737">
    <property type="term" value="C:cytoplasm"/>
    <property type="evidence" value="ECO:0007669"/>
    <property type="project" value="TreeGrafter"/>
</dbReference>
<keyword evidence="3 11" id="KW-0663">Pyridoxal phosphate</keyword>
<evidence type="ECO:0000256" key="5">
    <source>
        <dbReference type="ARBA" id="ARBA00023239"/>
    </source>
</evidence>
<dbReference type="SUPFAM" id="SSF50621">
    <property type="entry name" value="Alanine racemase C-terminal domain-like"/>
    <property type="match status" value="1"/>
</dbReference>
<dbReference type="FunFam" id="3.20.20.10:FF:000005">
    <property type="entry name" value="Ornithine decarboxylase"/>
    <property type="match status" value="1"/>
</dbReference>
<evidence type="ECO:0000313" key="16">
    <source>
        <dbReference type="Proteomes" id="UP000827092"/>
    </source>
</evidence>
<feature type="domain" description="Orn/DAP/Arg decarboxylase 2 C-terminal" evidence="13">
    <location>
        <begin position="42"/>
        <end position="386"/>
    </location>
</feature>
<keyword evidence="16" id="KW-1185">Reference proteome</keyword>
<evidence type="ECO:0000256" key="12">
    <source>
        <dbReference type="RuleBase" id="RU003737"/>
    </source>
</evidence>
<reference evidence="15 16" key="1">
    <citation type="journal article" date="2022" name="Nat. Ecol. Evol.">
        <title>A masculinizing supergene underlies an exaggerated male reproductive morph in a spider.</title>
        <authorList>
            <person name="Hendrickx F."/>
            <person name="De Corte Z."/>
            <person name="Sonet G."/>
            <person name="Van Belleghem S.M."/>
            <person name="Kostlbacher S."/>
            <person name="Vangestel C."/>
        </authorList>
    </citation>
    <scope>NUCLEOTIDE SEQUENCE [LARGE SCALE GENOMIC DNA]</scope>
    <source>
        <strain evidence="15">W744_W776</strain>
    </source>
</reference>
<feature type="active site" description="Proton donor" evidence="11">
    <location>
        <position position="359"/>
    </location>
</feature>
<comment type="similarity">
    <text evidence="2 12">Belongs to the Orn/Lys/Arg decarboxylase class-II family.</text>
</comment>
<dbReference type="Gene3D" id="2.40.37.10">
    <property type="entry name" value="Lyase, Ornithine Decarboxylase, Chain A, domain 1"/>
    <property type="match status" value="1"/>
</dbReference>
<dbReference type="InterPro" id="IPR009006">
    <property type="entry name" value="Ala_racemase/Decarboxylase_C"/>
</dbReference>
<protein>
    <recommendedName>
        <fullName evidence="7">ornithine decarboxylase</fullName>
        <ecNumber evidence="7">4.1.1.17</ecNumber>
    </recommendedName>
</protein>
<evidence type="ECO:0000313" key="15">
    <source>
        <dbReference type="EMBL" id="KAG8198894.1"/>
    </source>
</evidence>
<comment type="subunit">
    <text evidence="9">Homodimer. Only the dimer is catalytically active, as the active sites are constructed of residues from both monomers.</text>
</comment>
<dbReference type="PRINTS" id="PR01179">
    <property type="entry name" value="ODADCRBXLASE"/>
</dbReference>
<dbReference type="CDD" id="cd00622">
    <property type="entry name" value="PLPDE_III_ODC"/>
    <property type="match status" value="1"/>
</dbReference>
<dbReference type="PROSITE" id="PS00878">
    <property type="entry name" value="ODR_DC_2_1"/>
    <property type="match status" value="1"/>
</dbReference>
<dbReference type="InterPro" id="IPR022653">
    <property type="entry name" value="De-COase2_pyr-phos_BS"/>
</dbReference>
<evidence type="ECO:0000259" key="13">
    <source>
        <dbReference type="Pfam" id="PF00278"/>
    </source>
</evidence>
<feature type="modified residue" description="N6-(pyridoxal phosphate)lysine" evidence="11">
    <location>
        <position position="70"/>
    </location>
</feature>
<dbReference type="InterPro" id="IPR029066">
    <property type="entry name" value="PLP-binding_barrel"/>
</dbReference>
<dbReference type="InterPro" id="IPR022643">
    <property type="entry name" value="De-COase2_C"/>
</dbReference>
<dbReference type="PANTHER" id="PTHR11482">
    <property type="entry name" value="ARGININE/DIAMINOPIMELATE/ORNITHINE DECARBOXYLASE"/>
    <property type="match status" value="1"/>
</dbReference>
<dbReference type="EMBL" id="JAFNEN010000034">
    <property type="protein sequence ID" value="KAG8198894.1"/>
    <property type="molecule type" value="Genomic_DNA"/>
</dbReference>
<dbReference type="GO" id="GO:0033387">
    <property type="term" value="P:putrescine biosynthetic process from arginine, via ornithine"/>
    <property type="evidence" value="ECO:0007669"/>
    <property type="project" value="TreeGrafter"/>
</dbReference>
<dbReference type="GO" id="GO:0004586">
    <property type="term" value="F:ornithine decarboxylase activity"/>
    <property type="evidence" value="ECO:0007669"/>
    <property type="project" value="UniProtKB-EC"/>
</dbReference>
<dbReference type="Pfam" id="PF00278">
    <property type="entry name" value="Orn_DAP_Arg_deC"/>
    <property type="match status" value="1"/>
</dbReference>
<dbReference type="Proteomes" id="UP000827092">
    <property type="component" value="Unassembled WGS sequence"/>
</dbReference>
<comment type="catalytic activity">
    <reaction evidence="10">
        <text>L-ornithine + H(+) = putrescine + CO2</text>
        <dbReference type="Rhea" id="RHEA:22964"/>
        <dbReference type="ChEBI" id="CHEBI:15378"/>
        <dbReference type="ChEBI" id="CHEBI:16526"/>
        <dbReference type="ChEBI" id="CHEBI:46911"/>
        <dbReference type="ChEBI" id="CHEBI:326268"/>
        <dbReference type="EC" id="4.1.1.17"/>
    </reaction>
</comment>
<evidence type="ECO:0000256" key="10">
    <source>
        <dbReference type="ARBA" id="ARBA00049127"/>
    </source>
</evidence>
<comment type="cofactor">
    <cofactor evidence="1 11">
        <name>pyridoxal 5'-phosphate</name>
        <dbReference type="ChEBI" id="CHEBI:597326"/>
    </cofactor>
</comment>
<evidence type="ECO:0000256" key="4">
    <source>
        <dbReference type="ARBA" id="ARBA00023115"/>
    </source>
</evidence>
<evidence type="ECO:0000256" key="1">
    <source>
        <dbReference type="ARBA" id="ARBA00001933"/>
    </source>
</evidence>
<name>A0AAV6VT83_9ARAC</name>
<gene>
    <name evidence="15" type="ORF">JTE90_015108</name>
</gene>
<dbReference type="Pfam" id="PF02784">
    <property type="entry name" value="Orn_Arg_deC_N"/>
    <property type="match status" value="1"/>
</dbReference>
<feature type="domain" description="Orn/DAP/Arg decarboxylase 2 N-terminal" evidence="14">
    <location>
        <begin position="47"/>
        <end position="280"/>
    </location>
</feature>
<dbReference type="PRINTS" id="PR01182">
    <property type="entry name" value="ORNDCRBXLASE"/>
</dbReference>
<comment type="pathway">
    <text evidence="6">Amine and polyamine biosynthesis; putrescine biosynthesis via L-ornithine pathway; putrescine from L-ornithine: step 1/1.</text>
</comment>
<dbReference type="EC" id="4.1.1.17" evidence="7"/>
<evidence type="ECO:0000256" key="7">
    <source>
        <dbReference type="ARBA" id="ARBA00034138"/>
    </source>
</evidence>
<dbReference type="InterPro" id="IPR002433">
    <property type="entry name" value="Orn_de-COase"/>
</dbReference>
<organism evidence="15 16">
    <name type="scientific">Oedothorax gibbosus</name>
    <dbReference type="NCBI Taxonomy" id="931172"/>
    <lineage>
        <taxon>Eukaryota</taxon>
        <taxon>Metazoa</taxon>
        <taxon>Ecdysozoa</taxon>
        <taxon>Arthropoda</taxon>
        <taxon>Chelicerata</taxon>
        <taxon>Arachnida</taxon>
        <taxon>Araneae</taxon>
        <taxon>Araneomorphae</taxon>
        <taxon>Entelegynae</taxon>
        <taxon>Araneoidea</taxon>
        <taxon>Linyphiidae</taxon>
        <taxon>Erigoninae</taxon>
        <taxon>Oedothorax</taxon>
    </lineage>
</organism>
<sequence length="459" mass="51533">MVVVFFTGFPRQGRRMSETRSQAIMEIIKNYIVKQNSDIPFYVADLSDVLFKCRYWKSKLPRVEPFYAVKCNTDPVLISLLVSLGVKFDCASKGEMDAVFAAGADPSDIIYAHPFKSNSFLRYAASVKVDLMTFDTDLELIKIQRVYPQARLVIRIRIPNVPAAFPLGDKFGCEVSDAKKILTFAQSLDLNVVGVSFHVGSLCEQPFAYSKAIGMAKEVFNVAEDLGYHFTLLDIGGGFPGSTGSYDTFDKMCYYINQSLEEHFPEGCGVHVIAEPGCYMSNSAYTLCTKIIGKRIRTDTEAEDSECFKKKIFYYLNDGAFGSFSEDFEKYGFHIKPLLSKSQLAGRPVHRSKLWGGTCCSSDVVVEEALLPEMDVGDHLVFDNMGAYTTVLTTSFNGFPAPLTHYVFPPQSTYKTENEKLQPFEDFCRDLGATKLKSFIKIQEYICHDDSNDDLFRKG</sequence>
<evidence type="ECO:0000256" key="6">
    <source>
        <dbReference type="ARBA" id="ARBA00034115"/>
    </source>
</evidence>
<keyword evidence="4" id="KW-0620">Polyamine biosynthesis</keyword>
<evidence type="ECO:0000256" key="8">
    <source>
        <dbReference type="ARBA" id="ARBA00037173"/>
    </source>
</evidence>
<dbReference type="SUPFAM" id="SSF51419">
    <property type="entry name" value="PLP-binding barrel"/>
    <property type="match status" value="1"/>
</dbReference>
<evidence type="ECO:0000256" key="11">
    <source>
        <dbReference type="PIRSR" id="PIRSR600183-50"/>
    </source>
</evidence>
<evidence type="ECO:0000259" key="14">
    <source>
        <dbReference type="Pfam" id="PF02784"/>
    </source>
</evidence>
<dbReference type="AlphaFoldDB" id="A0AAV6VT83"/>
<proteinExistence type="inferred from homology"/>
<evidence type="ECO:0000256" key="3">
    <source>
        <dbReference type="ARBA" id="ARBA00022898"/>
    </source>
</evidence>
<dbReference type="Gene3D" id="3.20.20.10">
    <property type="entry name" value="Alanine racemase"/>
    <property type="match status" value="1"/>
</dbReference>
<dbReference type="InterPro" id="IPR022644">
    <property type="entry name" value="De-COase2_N"/>
</dbReference>
<comment type="caution">
    <text evidence="15">The sequence shown here is derived from an EMBL/GenBank/DDBJ whole genome shotgun (WGS) entry which is preliminary data.</text>
</comment>